<accession>A0AA35RG27</accession>
<protein>
    <submittedName>
        <fullName evidence="6">Alpha-protein kinase vwkA</fullName>
    </submittedName>
</protein>
<dbReference type="InterPro" id="IPR036465">
    <property type="entry name" value="vWFA_dom_sf"/>
</dbReference>
<dbReference type="GO" id="GO:0016301">
    <property type="term" value="F:kinase activity"/>
    <property type="evidence" value="ECO:0007669"/>
    <property type="project" value="UniProtKB-KW"/>
</dbReference>
<keyword evidence="6" id="KW-0418">Kinase</keyword>
<evidence type="ECO:0000256" key="4">
    <source>
        <dbReference type="SAM" id="MobiDB-lite"/>
    </source>
</evidence>
<dbReference type="AlphaFoldDB" id="A0AA35RG27"/>
<evidence type="ECO:0000313" key="6">
    <source>
        <dbReference type="EMBL" id="CAI8009666.1"/>
    </source>
</evidence>
<keyword evidence="6" id="KW-0808">Transferase</keyword>
<dbReference type="InterPro" id="IPR029071">
    <property type="entry name" value="Ubiquitin-like_domsf"/>
</dbReference>
<organism evidence="6 7">
    <name type="scientific">Geodia barretti</name>
    <name type="common">Barrett's horny sponge</name>
    <dbReference type="NCBI Taxonomy" id="519541"/>
    <lineage>
        <taxon>Eukaryota</taxon>
        <taxon>Metazoa</taxon>
        <taxon>Porifera</taxon>
        <taxon>Demospongiae</taxon>
        <taxon>Heteroscleromorpha</taxon>
        <taxon>Tetractinellida</taxon>
        <taxon>Astrophorina</taxon>
        <taxon>Geodiidae</taxon>
        <taxon>Geodia</taxon>
    </lineage>
</organism>
<comment type="caution">
    <text evidence="6">The sequence shown here is derived from an EMBL/GenBank/DDBJ whole genome shotgun (WGS) entry which is preliminary data.</text>
</comment>
<dbReference type="InterPro" id="IPR002035">
    <property type="entry name" value="VWF_A"/>
</dbReference>
<keyword evidence="7" id="KW-1185">Reference proteome</keyword>
<dbReference type="CDD" id="cd17039">
    <property type="entry name" value="Ubl_ubiquitin_like"/>
    <property type="match status" value="1"/>
</dbReference>
<feature type="region of interest" description="Disordered" evidence="4">
    <location>
        <begin position="298"/>
        <end position="319"/>
    </location>
</feature>
<reference evidence="6" key="1">
    <citation type="submission" date="2023-03" db="EMBL/GenBank/DDBJ databases">
        <authorList>
            <person name="Steffen K."/>
            <person name="Cardenas P."/>
        </authorList>
    </citation>
    <scope>NUCLEOTIDE SEQUENCE</scope>
</reference>
<dbReference type="InterPro" id="IPR056861">
    <property type="entry name" value="HMCN1-like_VWA"/>
</dbReference>
<evidence type="ECO:0000259" key="5">
    <source>
        <dbReference type="PROSITE" id="PS50234"/>
    </source>
</evidence>
<dbReference type="Gene3D" id="3.40.50.410">
    <property type="entry name" value="von Willebrand factor, type A domain"/>
    <property type="match status" value="1"/>
</dbReference>
<dbReference type="Pfam" id="PF25106">
    <property type="entry name" value="VWA_4"/>
    <property type="match status" value="1"/>
</dbReference>
<dbReference type="Proteomes" id="UP001174909">
    <property type="component" value="Unassembled WGS sequence"/>
</dbReference>
<proteinExistence type="predicted"/>
<dbReference type="PROSITE" id="PS50234">
    <property type="entry name" value="VWFA"/>
    <property type="match status" value="1"/>
</dbReference>
<dbReference type="EMBL" id="CASHTH010000983">
    <property type="protein sequence ID" value="CAI8009666.1"/>
    <property type="molecule type" value="Genomic_DNA"/>
</dbReference>
<evidence type="ECO:0000256" key="2">
    <source>
        <dbReference type="ARBA" id="ARBA00022525"/>
    </source>
</evidence>
<keyword evidence="2" id="KW-0964">Secreted</keyword>
<dbReference type="SUPFAM" id="SSF54236">
    <property type="entry name" value="Ubiquitin-like"/>
    <property type="match status" value="1"/>
</dbReference>
<sequence>MLWRVAVRYSSDRHILQLPNGRDTSVGELKELFQKEDPSLPHDLRIVFDGPRGRIVLSDDKKKLSEYREIQDGTVFRLDLTVVYVQAVNGQKYKIPIGTDKFYNYPVSALLKDVERVTRFSLTNHKLFLRHKPLLPTSLEGKALTLTDYTIRKEDTLLIQKESSDLNITNSQVDLCFMVDCTGSMASHIEAVKNSVKNLREDLVKQHRGCDLQFAFVRYTDYDVTCNRTTHLDFTNDESQFNSFVGGISAQGGGDGPEDVMGGLQVALNKLTWRSKSSRVLVHIADCPCHGRMYHDNMGDNYPDGDRDGITHPTDDDQGQESRYRLLVWLHRPRENRQNDIHLQ</sequence>
<dbReference type="PANTHER" id="PTHR47763:SF4">
    <property type="entry name" value="ALPHA-PROTEIN KINASE VWKA"/>
    <property type="match status" value="1"/>
</dbReference>
<evidence type="ECO:0000256" key="3">
    <source>
        <dbReference type="ARBA" id="ARBA00022729"/>
    </source>
</evidence>
<dbReference type="InterPro" id="IPR052969">
    <property type="entry name" value="Thr-specific_kinase-like"/>
</dbReference>
<comment type="subcellular location">
    <subcellularLocation>
        <location evidence="1">Secreted</location>
    </subcellularLocation>
</comment>
<evidence type="ECO:0000256" key="1">
    <source>
        <dbReference type="ARBA" id="ARBA00004613"/>
    </source>
</evidence>
<feature type="domain" description="VWFA" evidence="5">
    <location>
        <begin position="174"/>
        <end position="279"/>
    </location>
</feature>
<evidence type="ECO:0000313" key="7">
    <source>
        <dbReference type="Proteomes" id="UP001174909"/>
    </source>
</evidence>
<gene>
    <name evidence="6" type="ORF">GBAR_LOCUS6454</name>
</gene>
<dbReference type="CDD" id="cd00198">
    <property type="entry name" value="vWFA"/>
    <property type="match status" value="1"/>
</dbReference>
<dbReference type="PANTHER" id="PTHR47763">
    <property type="entry name" value="ALPHA-PROTEIN KINASE VWKA"/>
    <property type="match status" value="1"/>
</dbReference>
<dbReference type="SUPFAM" id="SSF53300">
    <property type="entry name" value="vWA-like"/>
    <property type="match status" value="1"/>
</dbReference>
<keyword evidence="3" id="KW-0732">Signal</keyword>
<name>A0AA35RG27_GEOBA</name>